<protein>
    <submittedName>
        <fullName evidence="1">Uncharacterized protein</fullName>
    </submittedName>
</protein>
<organism evidence="1 2">
    <name type="scientific">Forsythia ovata</name>
    <dbReference type="NCBI Taxonomy" id="205694"/>
    <lineage>
        <taxon>Eukaryota</taxon>
        <taxon>Viridiplantae</taxon>
        <taxon>Streptophyta</taxon>
        <taxon>Embryophyta</taxon>
        <taxon>Tracheophyta</taxon>
        <taxon>Spermatophyta</taxon>
        <taxon>Magnoliopsida</taxon>
        <taxon>eudicotyledons</taxon>
        <taxon>Gunneridae</taxon>
        <taxon>Pentapetalae</taxon>
        <taxon>asterids</taxon>
        <taxon>lamiids</taxon>
        <taxon>Lamiales</taxon>
        <taxon>Oleaceae</taxon>
        <taxon>Forsythieae</taxon>
        <taxon>Forsythia</taxon>
    </lineage>
</organism>
<proteinExistence type="predicted"/>
<comment type="caution">
    <text evidence="1">The sequence shown here is derived from an EMBL/GenBank/DDBJ whole genome shotgun (WGS) entry which is preliminary data.</text>
</comment>
<evidence type="ECO:0000313" key="1">
    <source>
        <dbReference type="EMBL" id="KAL2523379.1"/>
    </source>
</evidence>
<keyword evidence="2" id="KW-1185">Reference proteome</keyword>
<dbReference type="EMBL" id="JBFOLJ010000007">
    <property type="protein sequence ID" value="KAL2523379.1"/>
    <property type="molecule type" value="Genomic_DNA"/>
</dbReference>
<reference evidence="2" key="1">
    <citation type="submission" date="2024-07" db="EMBL/GenBank/DDBJ databases">
        <title>Two chromosome-level genome assemblies of Korean endemic species Abeliophyllum distichum and Forsythia ovata (Oleaceae).</title>
        <authorList>
            <person name="Jang H."/>
        </authorList>
    </citation>
    <scope>NUCLEOTIDE SEQUENCE [LARGE SCALE GENOMIC DNA]</scope>
</reference>
<gene>
    <name evidence="1" type="ORF">Fot_27302</name>
</gene>
<sequence length="159" mass="17989">MAMIMMGNKMGCFWNRVLITYTGTELSSREFLPLVHIPQFRTRLVKESLTPSKLSHYQNPRNMESPNSGRARILPFRTQSNSVHQLLAISNSDLTPPLPSSPANCSDKLVRHSTIQCNTSYVLDRSICEAIRPIFPQAVWVPHLNSNVDAIIPQRFNLA</sequence>
<accession>A0ABD1UEB2</accession>
<name>A0ABD1UEB2_9LAMI</name>
<dbReference type="AlphaFoldDB" id="A0ABD1UEB2"/>
<dbReference type="Proteomes" id="UP001604277">
    <property type="component" value="Unassembled WGS sequence"/>
</dbReference>
<evidence type="ECO:0000313" key="2">
    <source>
        <dbReference type="Proteomes" id="UP001604277"/>
    </source>
</evidence>